<keyword evidence="5" id="KW-0822">Tryptophan biosynthesis</keyword>
<keyword evidence="7" id="KW-0456">Lyase</keyword>
<dbReference type="EMBL" id="JAJJMA010338617">
    <property type="protein sequence ID" value="MCL7051453.1"/>
    <property type="molecule type" value="Genomic_DNA"/>
</dbReference>
<evidence type="ECO:0000256" key="7">
    <source>
        <dbReference type="ARBA" id="ARBA00023239"/>
    </source>
</evidence>
<comment type="catalytic activity">
    <reaction evidence="8">
        <text>(1S,2R)-1-C-(indol-3-yl)glycerol 3-phosphate + L-serine = D-glyceraldehyde 3-phosphate + L-tryptophan + H2O</text>
        <dbReference type="Rhea" id="RHEA:10532"/>
        <dbReference type="ChEBI" id="CHEBI:15377"/>
        <dbReference type="ChEBI" id="CHEBI:33384"/>
        <dbReference type="ChEBI" id="CHEBI:57912"/>
        <dbReference type="ChEBI" id="CHEBI:58866"/>
        <dbReference type="ChEBI" id="CHEBI:59776"/>
        <dbReference type="EC" id="4.2.1.20"/>
    </reaction>
</comment>
<dbReference type="GO" id="GO:0009507">
    <property type="term" value="C:chloroplast"/>
    <property type="evidence" value="ECO:0007669"/>
    <property type="project" value="TreeGrafter"/>
</dbReference>
<gene>
    <name evidence="9" type="ORF">MKW94_009115</name>
</gene>
<dbReference type="PANTHER" id="PTHR43406">
    <property type="entry name" value="TRYPTOPHAN SYNTHASE, ALPHA CHAIN"/>
    <property type="match status" value="1"/>
</dbReference>
<dbReference type="InterPro" id="IPR011060">
    <property type="entry name" value="RibuloseP-bd_barrel"/>
</dbReference>
<proteinExistence type="predicted"/>
<organism evidence="9 10">
    <name type="scientific">Papaver nudicaule</name>
    <name type="common">Iceland poppy</name>
    <dbReference type="NCBI Taxonomy" id="74823"/>
    <lineage>
        <taxon>Eukaryota</taxon>
        <taxon>Viridiplantae</taxon>
        <taxon>Streptophyta</taxon>
        <taxon>Embryophyta</taxon>
        <taxon>Tracheophyta</taxon>
        <taxon>Spermatophyta</taxon>
        <taxon>Magnoliopsida</taxon>
        <taxon>Ranunculales</taxon>
        <taxon>Papaveraceae</taxon>
        <taxon>Papaveroideae</taxon>
        <taxon>Papaver</taxon>
    </lineage>
</organism>
<comment type="caution">
    <text evidence="9">The sequence shown here is derived from an EMBL/GenBank/DDBJ whole genome shotgun (WGS) entry which is preliminary data.</text>
</comment>
<evidence type="ECO:0000256" key="3">
    <source>
        <dbReference type="ARBA" id="ARBA00012043"/>
    </source>
</evidence>
<keyword evidence="6" id="KW-0057">Aromatic amino acid biosynthesis</keyword>
<evidence type="ECO:0000256" key="8">
    <source>
        <dbReference type="ARBA" id="ARBA00049047"/>
    </source>
</evidence>
<keyword evidence="10" id="KW-1185">Reference proteome</keyword>
<evidence type="ECO:0000256" key="4">
    <source>
        <dbReference type="ARBA" id="ARBA00022605"/>
    </source>
</evidence>
<dbReference type="GO" id="GO:0005829">
    <property type="term" value="C:cytosol"/>
    <property type="evidence" value="ECO:0007669"/>
    <property type="project" value="TreeGrafter"/>
</dbReference>
<comment type="pathway">
    <text evidence="1">Amino-acid biosynthesis; L-tryptophan biosynthesis; L-tryptophan from chorismate: step 5/5.</text>
</comment>
<evidence type="ECO:0000313" key="9">
    <source>
        <dbReference type="EMBL" id="MCL7051453.1"/>
    </source>
</evidence>
<dbReference type="GO" id="GO:0004834">
    <property type="term" value="F:tryptophan synthase activity"/>
    <property type="evidence" value="ECO:0007669"/>
    <property type="project" value="UniProtKB-EC"/>
</dbReference>
<dbReference type="InterPro" id="IPR002028">
    <property type="entry name" value="Trp_synthase_suA"/>
</dbReference>
<dbReference type="SUPFAM" id="SSF51366">
    <property type="entry name" value="Ribulose-phoshate binding barrel"/>
    <property type="match status" value="1"/>
</dbReference>
<dbReference type="InterPro" id="IPR013785">
    <property type="entry name" value="Aldolase_TIM"/>
</dbReference>
<sequence>MSSSAHSQDSSSNHNNSFLSTSVSISETFARLRIQGQVAFVPYITAGDPNLETTAEALKVLDSCGADIIELGVPFSDPLADAARRALANGTNFDGIISMLKEVCAPSRFHLPSYAQDSIYCMNCFIS</sequence>
<reference evidence="9" key="1">
    <citation type="submission" date="2022-03" db="EMBL/GenBank/DDBJ databases">
        <title>A functionally conserved STORR gene fusion in Papaver species that diverged 16.8 million years ago.</title>
        <authorList>
            <person name="Catania T."/>
        </authorList>
    </citation>
    <scope>NUCLEOTIDE SEQUENCE</scope>
    <source>
        <strain evidence="9">S-191538</strain>
    </source>
</reference>
<evidence type="ECO:0000313" key="10">
    <source>
        <dbReference type="Proteomes" id="UP001177140"/>
    </source>
</evidence>
<name>A0AA41W1Q8_PAPNU</name>
<dbReference type="Gene3D" id="3.20.20.70">
    <property type="entry name" value="Aldolase class I"/>
    <property type="match status" value="1"/>
</dbReference>
<protein>
    <recommendedName>
        <fullName evidence="3">tryptophan synthase</fullName>
        <ecNumber evidence="3">4.2.1.20</ecNumber>
    </recommendedName>
</protein>
<dbReference type="Proteomes" id="UP001177140">
    <property type="component" value="Unassembled WGS sequence"/>
</dbReference>
<dbReference type="EC" id="4.2.1.20" evidence="3"/>
<evidence type="ECO:0000256" key="2">
    <source>
        <dbReference type="ARBA" id="ARBA00011270"/>
    </source>
</evidence>
<evidence type="ECO:0000256" key="1">
    <source>
        <dbReference type="ARBA" id="ARBA00004733"/>
    </source>
</evidence>
<dbReference type="PANTHER" id="PTHR43406:SF1">
    <property type="entry name" value="TRYPTOPHAN SYNTHASE ALPHA CHAIN, CHLOROPLASTIC"/>
    <property type="match status" value="1"/>
</dbReference>
<dbReference type="AlphaFoldDB" id="A0AA41W1Q8"/>
<accession>A0AA41W1Q8</accession>
<keyword evidence="4" id="KW-0028">Amino-acid biosynthesis</keyword>
<evidence type="ECO:0000256" key="5">
    <source>
        <dbReference type="ARBA" id="ARBA00022822"/>
    </source>
</evidence>
<evidence type="ECO:0000256" key="6">
    <source>
        <dbReference type="ARBA" id="ARBA00023141"/>
    </source>
</evidence>
<dbReference type="Pfam" id="PF00290">
    <property type="entry name" value="Trp_syntA"/>
    <property type="match status" value="1"/>
</dbReference>
<comment type="subunit">
    <text evidence="2">Tetramer of two alpha and two beta chains.</text>
</comment>